<dbReference type="EMBL" id="QKNV01000172">
    <property type="protein sequence ID" value="PZA20519.1"/>
    <property type="molecule type" value="Genomic_DNA"/>
</dbReference>
<evidence type="ECO:0000259" key="1">
    <source>
        <dbReference type="Pfam" id="PF16901"/>
    </source>
</evidence>
<gene>
    <name evidence="2" type="ORF">DMO24_15000</name>
</gene>
<dbReference type="Pfam" id="PF16901">
    <property type="entry name" value="DAO_C"/>
    <property type="match status" value="1"/>
</dbReference>
<dbReference type="RefSeq" id="WP_309147316.1">
    <property type="nucleotide sequence ID" value="NZ_QKNV01000172.1"/>
</dbReference>
<feature type="domain" description="Alpha-glycerophosphate oxidase C-terminal" evidence="1">
    <location>
        <begin position="3"/>
        <end position="89"/>
    </location>
</feature>
<feature type="non-terminal residue" evidence="2">
    <location>
        <position position="1"/>
    </location>
</feature>
<dbReference type="AlphaFoldDB" id="A0A323V6R3"/>
<dbReference type="Proteomes" id="UP000247602">
    <property type="component" value="Unassembled WGS sequence"/>
</dbReference>
<protein>
    <submittedName>
        <fullName evidence="2">Glycerol-3-phosphate dehydrogenase</fullName>
    </submittedName>
</protein>
<evidence type="ECO:0000313" key="2">
    <source>
        <dbReference type="EMBL" id="PZA20519.1"/>
    </source>
</evidence>
<sequence length="101" mass="10453">RSPTDRLPLVGAAPARALARVDAPARLVHRYGTEAPVVAGLGGEPVVEGRPETVGELRFAVLAEGARSVADLLDRRTRIGLVTAERAAATGLAEAVLAHRG</sequence>
<dbReference type="InterPro" id="IPR031656">
    <property type="entry name" value="DAO_C"/>
</dbReference>
<proteinExistence type="predicted"/>
<evidence type="ECO:0000313" key="3">
    <source>
        <dbReference type="Proteomes" id="UP000247602"/>
    </source>
</evidence>
<accession>A0A323V6R3</accession>
<dbReference type="InterPro" id="IPR038299">
    <property type="entry name" value="DAO_C_sf"/>
</dbReference>
<name>A0A323V6R3_9ACTN</name>
<reference evidence="2 3" key="1">
    <citation type="submission" date="2018-06" db="EMBL/GenBank/DDBJ databases">
        <title>Draft genome sequence of Modestobacter versicolor CP153-2.</title>
        <authorList>
            <person name="Gundlapally S.R."/>
        </authorList>
    </citation>
    <scope>NUCLEOTIDE SEQUENCE [LARGE SCALE GENOMIC DNA]</scope>
    <source>
        <strain evidence="2 3">CP153-2</strain>
    </source>
</reference>
<keyword evidence="3" id="KW-1185">Reference proteome</keyword>
<comment type="caution">
    <text evidence="2">The sequence shown here is derived from an EMBL/GenBank/DDBJ whole genome shotgun (WGS) entry which is preliminary data.</text>
</comment>
<dbReference type="Gene3D" id="1.10.8.870">
    <property type="entry name" value="Alpha-glycerophosphate oxidase, cap domain"/>
    <property type="match status" value="1"/>
</dbReference>
<organism evidence="2 3">
    <name type="scientific">Modestobacter versicolor</name>
    <dbReference type="NCBI Taxonomy" id="429133"/>
    <lineage>
        <taxon>Bacteria</taxon>
        <taxon>Bacillati</taxon>
        <taxon>Actinomycetota</taxon>
        <taxon>Actinomycetes</taxon>
        <taxon>Geodermatophilales</taxon>
        <taxon>Geodermatophilaceae</taxon>
        <taxon>Modestobacter</taxon>
    </lineage>
</organism>